<dbReference type="EMBL" id="JAEHOE010000048">
    <property type="protein sequence ID" value="KAG2491923.1"/>
    <property type="molecule type" value="Genomic_DNA"/>
</dbReference>
<dbReference type="PROSITE" id="PS00109">
    <property type="entry name" value="PROTEIN_KINASE_TYR"/>
    <property type="match status" value="1"/>
</dbReference>
<keyword evidence="8" id="KW-1185">Reference proteome</keyword>
<organism evidence="7 8">
    <name type="scientific">Edaphochlamys debaryana</name>
    <dbReference type="NCBI Taxonomy" id="47281"/>
    <lineage>
        <taxon>Eukaryota</taxon>
        <taxon>Viridiplantae</taxon>
        <taxon>Chlorophyta</taxon>
        <taxon>core chlorophytes</taxon>
        <taxon>Chlorophyceae</taxon>
        <taxon>CS clade</taxon>
        <taxon>Chlamydomonadales</taxon>
        <taxon>Chlamydomonadales incertae sedis</taxon>
        <taxon>Edaphochlamys</taxon>
    </lineage>
</organism>
<keyword evidence="2" id="KW-0808">Transferase</keyword>
<dbReference type="InterPro" id="IPR008266">
    <property type="entry name" value="Tyr_kinase_AS"/>
</dbReference>
<dbReference type="Gene3D" id="3.90.1200.10">
    <property type="match status" value="1"/>
</dbReference>
<dbReference type="AlphaFoldDB" id="A0A836BY49"/>
<keyword evidence="5" id="KW-0067">ATP-binding</keyword>
<proteinExistence type="inferred from homology"/>
<feature type="region of interest" description="Disordered" evidence="6">
    <location>
        <begin position="297"/>
        <end position="321"/>
    </location>
</feature>
<dbReference type="GO" id="GO:0005524">
    <property type="term" value="F:ATP binding"/>
    <property type="evidence" value="ECO:0007669"/>
    <property type="project" value="UniProtKB-KW"/>
</dbReference>
<evidence type="ECO:0008006" key="9">
    <source>
        <dbReference type="Google" id="ProtNLM"/>
    </source>
</evidence>
<feature type="compositionally biased region" description="Low complexity" evidence="6">
    <location>
        <begin position="495"/>
        <end position="508"/>
    </location>
</feature>
<dbReference type="Proteomes" id="UP000612055">
    <property type="component" value="Unassembled WGS sequence"/>
</dbReference>
<keyword evidence="4" id="KW-0418">Kinase</keyword>
<comment type="similarity">
    <text evidence="1">Belongs to the methylthioribose kinase family.</text>
</comment>
<protein>
    <recommendedName>
        <fullName evidence="9">Aminoglycoside phosphotransferase domain-containing protein</fullName>
    </recommendedName>
</protein>
<feature type="region of interest" description="Disordered" evidence="6">
    <location>
        <begin position="492"/>
        <end position="514"/>
    </location>
</feature>
<dbReference type="GO" id="GO:0004672">
    <property type="term" value="F:protein kinase activity"/>
    <property type="evidence" value="ECO:0007669"/>
    <property type="project" value="InterPro"/>
</dbReference>
<feature type="region of interest" description="Disordered" evidence="6">
    <location>
        <begin position="33"/>
        <end position="56"/>
    </location>
</feature>
<evidence type="ECO:0000256" key="2">
    <source>
        <dbReference type="ARBA" id="ARBA00022679"/>
    </source>
</evidence>
<evidence type="ECO:0000256" key="1">
    <source>
        <dbReference type="ARBA" id="ARBA00010165"/>
    </source>
</evidence>
<name>A0A836BY49_9CHLO</name>
<dbReference type="Gene3D" id="3.30.200.20">
    <property type="entry name" value="Phosphorylase Kinase, domain 1"/>
    <property type="match status" value="1"/>
</dbReference>
<dbReference type="PANTHER" id="PTHR34273:SF2">
    <property type="entry name" value="METHYLTHIORIBOSE KINASE"/>
    <property type="match status" value="1"/>
</dbReference>
<dbReference type="PANTHER" id="PTHR34273">
    <property type="entry name" value="METHYLTHIORIBOSE KINASE"/>
    <property type="match status" value="1"/>
</dbReference>
<evidence type="ECO:0000256" key="4">
    <source>
        <dbReference type="ARBA" id="ARBA00022777"/>
    </source>
</evidence>
<reference evidence="7" key="1">
    <citation type="journal article" date="2020" name="bioRxiv">
        <title>Comparative genomics of Chlamydomonas.</title>
        <authorList>
            <person name="Craig R.J."/>
            <person name="Hasan A.R."/>
            <person name="Ness R.W."/>
            <person name="Keightley P.D."/>
        </authorList>
    </citation>
    <scope>NUCLEOTIDE SEQUENCE</scope>
    <source>
        <strain evidence="7">CCAP 11/70</strain>
    </source>
</reference>
<sequence length="575" mass="58643">MTTAAVTAYVLNQQPLRQLLGLPATQPASTALRVNNRPSTSHLGSTSDPGQAAAEGANEGVHVAELSGGKINFVWLVTRGPRGFVLKYAAPYVRAVPSFALSQGRLAVEARAMAAAHAASPRHVPALLLHDPSACVLVSELLTPGPQPPTAEDRPATAPTAPTEATAVGLVKLVKALTLAPPHERLSSDLAELLYNYLATNCRHVMTPDRHAAEAEAMANQEVVAANAAVVLTDPWDQACARVRVPPHLEERVRALRSDPGGPRAEAARLLALYRSSREALIHNDLTAGNVLVPDPSLGAAGKGGESGRTGGSGGSGSSSECGRTFLIDWEFATYGPPAYDIGSLIGNLLLSYCALCFAPGGDSSGSNSCATVGNTVGTSGNGGIHGGLVGREALLAAAEARVRGAAPVLQCAAEVWEQLAARLAAGGEGGVDGGGWRADAAYLERLWEDSLGFAGCVVARLTWGMLHYPALEELPDTCWVPLEGSGQAGSVTEAASARAQADSSSAARGGVPSPRAAAQSLAVDVAEALLTPARRAAWRGAGGSSGGGARALVAEVESLALRAAAAAAVGEEVV</sequence>
<accession>A0A836BY49</accession>
<evidence type="ECO:0000256" key="6">
    <source>
        <dbReference type="SAM" id="MobiDB-lite"/>
    </source>
</evidence>
<dbReference type="InterPro" id="IPR011009">
    <property type="entry name" value="Kinase-like_dom_sf"/>
</dbReference>
<dbReference type="SUPFAM" id="SSF56112">
    <property type="entry name" value="Protein kinase-like (PK-like)"/>
    <property type="match status" value="1"/>
</dbReference>
<dbReference type="OrthoDB" id="550346at2759"/>
<feature type="compositionally biased region" description="Polar residues" evidence="6">
    <location>
        <begin position="33"/>
        <end position="49"/>
    </location>
</feature>
<evidence type="ECO:0000313" key="8">
    <source>
        <dbReference type="Proteomes" id="UP000612055"/>
    </source>
</evidence>
<keyword evidence="3" id="KW-0547">Nucleotide-binding</keyword>
<feature type="compositionally biased region" description="Gly residues" evidence="6">
    <location>
        <begin position="301"/>
        <end position="317"/>
    </location>
</feature>
<comment type="caution">
    <text evidence="7">The sequence shown here is derived from an EMBL/GenBank/DDBJ whole genome shotgun (WGS) entry which is preliminary data.</text>
</comment>
<evidence type="ECO:0000256" key="5">
    <source>
        <dbReference type="ARBA" id="ARBA00022840"/>
    </source>
</evidence>
<evidence type="ECO:0000256" key="3">
    <source>
        <dbReference type="ARBA" id="ARBA00022741"/>
    </source>
</evidence>
<gene>
    <name evidence="7" type="ORF">HYH03_009658</name>
</gene>
<evidence type="ECO:0000313" key="7">
    <source>
        <dbReference type="EMBL" id="KAG2491923.1"/>
    </source>
</evidence>